<dbReference type="CDD" id="cd00303">
    <property type="entry name" value="retropepsin_like"/>
    <property type="match status" value="1"/>
</dbReference>
<dbReference type="PANTHER" id="PTHR35186:SF4">
    <property type="entry name" value="PRION-INHIBITION AND PROPAGATION HELO DOMAIN-CONTAINING PROTEIN"/>
    <property type="match status" value="1"/>
</dbReference>
<dbReference type="PANTHER" id="PTHR35186">
    <property type="entry name" value="ANK_REP_REGION DOMAIN-CONTAINING PROTEIN"/>
    <property type="match status" value="1"/>
</dbReference>
<feature type="compositionally biased region" description="Polar residues" evidence="1">
    <location>
        <begin position="402"/>
        <end position="412"/>
    </location>
</feature>
<dbReference type="EMBL" id="JAUTXT010000089">
    <property type="protein sequence ID" value="KAK3669344.1"/>
    <property type="molecule type" value="Genomic_DNA"/>
</dbReference>
<proteinExistence type="predicted"/>
<feature type="compositionally biased region" description="Basic and acidic residues" evidence="1">
    <location>
        <begin position="369"/>
        <end position="379"/>
    </location>
</feature>
<accession>A0AAE0TLZ5</accession>
<comment type="caution">
    <text evidence="2">The sequence shown here is derived from an EMBL/GenBank/DDBJ whole genome shotgun (WGS) entry which is preliminary data.</text>
</comment>
<dbReference type="AlphaFoldDB" id="A0AAE0TLZ5"/>
<evidence type="ECO:0000313" key="2">
    <source>
        <dbReference type="EMBL" id="KAK3669344.1"/>
    </source>
</evidence>
<evidence type="ECO:0000313" key="3">
    <source>
        <dbReference type="Proteomes" id="UP001274830"/>
    </source>
</evidence>
<feature type="compositionally biased region" description="Low complexity" evidence="1">
    <location>
        <begin position="413"/>
        <end position="444"/>
    </location>
</feature>
<feature type="region of interest" description="Disordered" evidence="1">
    <location>
        <begin position="369"/>
        <end position="444"/>
    </location>
</feature>
<gene>
    <name evidence="2" type="ORF">LTR78_010767</name>
</gene>
<dbReference type="Proteomes" id="UP001274830">
    <property type="component" value="Unassembled WGS sequence"/>
</dbReference>
<dbReference type="InterPro" id="IPR021109">
    <property type="entry name" value="Peptidase_aspartic_dom_sf"/>
</dbReference>
<protein>
    <submittedName>
        <fullName evidence="2">Uncharacterized protein</fullName>
    </submittedName>
</protein>
<name>A0AAE0TLZ5_9PEZI</name>
<dbReference type="Gene3D" id="2.40.70.10">
    <property type="entry name" value="Acid Proteases"/>
    <property type="match status" value="1"/>
</dbReference>
<reference evidence="2" key="1">
    <citation type="submission" date="2023-07" db="EMBL/GenBank/DDBJ databases">
        <title>Black Yeasts Isolated from many extreme environments.</title>
        <authorList>
            <person name="Coleine C."/>
            <person name="Stajich J.E."/>
            <person name="Selbmann L."/>
        </authorList>
    </citation>
    <scope>NUCLEOTIDE SEQUENCE</scope>
    <source>
        <strain evidence="2">CCFEE 5485</strain>
    </source>
</reference>
<keyword evidence="3" id="KW-1185">Reference proteome</keyword>
<organism evidence="2 3">
    <name type="scientific">Recurvomyces mirabilis</name>
    <dbReference type="NCBI Taxonomy" id="574656"/>
    <lineage>
        <taxon>Eukaryota</taxon>
        <taxon>Fungi</taxon>
        <taxon>Dikarya</taxon>
        <taxon>Ascomycota</taxon>
        <taxon>Pezizomycotina</taxon>
        <taxon>Dothideomycetes</taxon>
        <taxon>Dothideomycetidae</taxon>
        <taxon>Mycosphaerellales</taxon>
        <taxon>Teratosphaeriaceae</taxon>
        <taxon>Recurvomyces</taxon>
    </lineage>
</organism>
<sequence length="444" mass="48923">MAEVAGLVLGATSVVIEALEAYEKLRTKSSRGRRGYQDLKLELEINLLRLRRILEILLKDTSFESSTLDDLLSNPTSSQWRSPMVEVALRRRLGSAYPAFLHLTTNIFETVSSIEKSFQRIANGSKATIAWRVAYDANSLSDQLATFQKLNSEIEHLAQSAQEPLEKARLAESRDHYGSDWLRLGVEAGARVSVGAEASFERPEYDRVETGSSYTVDSETSSDISSLSYLPISLEAADLPQRKVQQDALLDTGATHCAISLNAALQLGLEIEEDEQEEEVVIRTAALGQLLLAKGRAHLTLRWQDQHGKSRGTRIWVSVVPHLNHGVLLSHDFTKNHPEVWNVAKVIAHTVEQFNVTWFNKISKEQLEAEDDFRRRQESENAANAEKERKKRLAELDDVIASASTTPQPGSTAPSIAGSSASNAPSSTTTGSSVSATMTFGPKP</sequence>
<evidence type="ECO:0000256" key="1">
    <source>
        <dbReference type="SAM" id="MobiDB-lite"/>
    </source>
</evidence>